<sequence>MAKTRNLTKGNIVKNLIFFAIPLLLSSLVQQLYNTVDLIFVGNMISKSASAAIGASSLLITCLVGFFGGMSVGTGVVVSHIFGAKDYGKLSRAIHNAIAFSLAGGFFLFVVGFLFAPVFLAWIHTPAELHANAVGYLRIYCISFASMFVYNMGSGVLRAVGDSRSPLYAQLAGGLVNVAADYFLIRIMANGVFGVALATLFSQTVAAALTLYRLHKMDSEYAFQFRKIRFSTDILSEVIRIGVPAGIQSLVITLSNVMVQYHINSISEDAIAAFTAYFKVELIIYLPIVAMGQAAMAFAGQCKGADDREGIRKGTKICLLLSIIMTIVISVLALLCGAALFRVFIKEKAVIELGCRIIRISFPFYFLYCILQILGDSLRGCGEVKCPMWIVLMNICLLRTGLLFLIAPQGGNAESVASVYPVTWGITAVCMIVYYLHYHKKEIIVQEKRGLT</sequence>
<feature type="transmembrane region" description="Helical" evidence="13">
    <location>
        <begin position="53"/>
        <end position="78"/>
    </location>
</feature>
<evidence type="ECO:0000256" key="4">
    <source>
        <dbReference type="ARBA" id="ARBA00020268"/>
    </source>
</evidence>
<comment type="similarity">
    <text evidence="3">Belongs to the multi antimicrobial extrusion (MATE) (TC 2.A.66.1) family.</text>
</comment>
<keyword evidence="9 13" id="KW-1133">Transmembrane helix</keyword>
<dbReference type="AlphaFoldDB" id="A0AAE3JFD3"/>
<dbReference type="InterPro" id="IPR050222">
    <property type="entry name" value="MATE_MdtK"/>
</dbReference>
<name>A0AAE3JFD3_9FIRM</name>
<feature type="transmembrane region" description="Helical" evidence="13">
    <location>
        <begin position="319"/>
        <end position="345"/>
    </location>
</feature>
<evidence type="ECO:0000256" key="6">
    <source>
        <dbReference type="ARBA" id="ARBA00022449"/>
    </source>
</evidence>
<keyword evidence="6" id="KW-0050">Antiport</keyword>
<dbReference type="GO" id="GO:0015297">
    <property type="term" value="F:antiporter activity"/>
    <property type="evidence" value="ECO:0007669"/>
    <property type="project" value="UniProtKB-KW"/>
</dbReference>
<keyword evidence="11 13" id="KW-0472">Membrane</keyword>
<feature type="transmembrane region" description="Helical" evidence="13">
    <location>
        <begin position="191"/>
        <end position="214"/>
    </location>
</feature>
<dbReference type="Proteomes" id="UP001198182">
    <property type="component" value="Unassembled WGS sequence"/>
</dbReference>
<evidence type="ECO:0000256" key="5">
    <source>
        <dbReference type="ARBA" id="ARBA00022448"/>
    </source>
</evidence>
<feature type="transmembrane region" description="Helical" evidence="13">
    <location>
        <begin position="357"/>
        <end position="374"/>
    </location>
</feature>
<feature type="transmembrane region" description="Helical" evidence="13">
    <location>
        <begin position="274"/>
        <end position="298"/>
    </location>
</feature>
<dbReference type="PANTHER" id="PTHR43298:SF2">
    <property type="entry name" value="FMN_FAD EXPORTER YEEO-RELATED"/>
    <property type="match status" value="1"/>
</dbReference>
<feature type="transmembrane region" description="Helical" evidence="13">
    <location>
        <begin position="386"/>
        <end position="407"/>
    </location>
</feature>
<feature type="transmembrane region" description="Helical" evidence="13">
    <location>
        <begin position="165"/>
        <end position="185"/>
    </location>
</feature>
<dbReference type="PIRSF" id="PIRSF006603">
    <property type="entry name" value="DinF"/>
    <property type="match status" value="1"/>
</dbReference>
<evidence type="ECO:0000256" key="10">
    <source>
        <dbReference type="ARBA" id="ARBA00023065"/>
    </source>
</evidence>
<dbReference type="GO" id="GO:0006811">
    <property type="term" value="P:monoatomic ion transport"/>
    <property type="evidence" value="ECO:0007669"/>
    <property type="project" value="UniProtKB-KW"/>
</dbReference>
<dbReference type="GO" id="GO:0005886">
    <property type="term" value="C:plasma membrane"/>
    <property type="evidence" value="ECO:0007669"/>
    <property type="project" value="UniProtKB-SubCell"/>
</dbReference>
<dbReference type="NCBIfam" id="TIGR00797">
    <property type="entry name" value="matE"/>
    <property type="match status" value="1"/>
</dbReference>
<comment type="subcellular location">
    <subcellularLocation>
        <location evidence="2">Cell membrane</location>
        <topology evidence="2">Multi-pass membrane protein</topology>
    </subcellularLocation>
</comment>
<reference evidence="14" key="1">
    <citation type="submission" date="2021-10" db="EMBL/GenBank/DDBJ databases">
        <title>Anaerobic single-cell dispensing facilitates the cultivation of human gut bacteria.</title>
        <authorList>
            <person name="Afrizal A."/>
        </authorList>
    </citation>
    <scope>NUCLEOTIDE SEQUENCE</scope>
    <source>
        <strain evidence="14">CLA-AA-H215</strain>
    </source>
</reference>
<organism evidence="14 15">
    <name type="scientific">Hominifimenecus microfluidus</name>
    <dbReference type="NCBI Taxonomy" id="2885348"/>
    <lineage>
        <taxon>Bacteria</taxon>
        <taxon>Bacillati</taxon>
        <taxon>Bacillota</taxon>
        <taxon>Clostridia</taxon>
        <taxon>Lachnospirales</taxon>
        <taxon>Lachnospiraceae</taxon>
        <taxon>Hominifimenecus</taxon>
    </lineage>
</organism>
<feature type="transmembrane region" description="Helical" evidence="13">
    <location>
        <begin position="12"/>
        <end position="33"/>
    </location>
</feature>
<comment type="caution">
    <text evidence="14">The sequence shown here is derived from an EMBL/GenBank/DDBJ whole genome shotgun (WGS) entry which is preliminary data.</text>
</comment>
<dbReference type="EMBL" id="JAJEQR010000003">
    <property type="protein sequence ID" value="MCC2229601.1"/>
    <property type="molecule type" value="Genomic_DNA"/>
</dbReference>
<dbReference type="InterPro" id="IPR048279">
    <property type="entry name" value="MdtK-like"/>
</dbReference>
<evidence type="ECO:0000256" key="12">
    <source>
        <dbReference type="ARBA" id="ARBA00031636"/>
    </source>
</evidence>
<accession>A0AAE3JFD3</accession>
<protein>
    <recommendedName>
        <fullName evidence="4">Probable multidrug resistance protein NorM</fullName>
    </recommendedName>
    <alternativeName>
        <fullName evidence="12">Multidrug-efflux transporter</fullName>
    </alternativeName>
</protein>
<comment type="function">
    <text evidence="1">Multidrug efflux pump.</text>
</comment>
<gene>
    <name evidence="14" type="ORF">LKD81_01115</name>
</gene>
<evidence type="ECO:0000256" key="9">
    <source>
        <dbReference type="ARBA" id="ARBA00022989"/>
    </source>
</evidence>
<dbReference type="CDD" id="cd13138">
    <property type="entry name" value="MATE_yoeA_like"/>
    <property type="match status" value="1"/>
</dbReference>
<evidence type="ECO:0000313" key="15">
    <source>
        <dbReference type="Proteomes" id="UP001198182"/>
    </source>
</evidence>
<keyword evidence="10" id="KW-0406">Ion transport</keyword>
<keyword evidence="8 13" id="KW-0812">Transmembrane</keyword>
<evidence type="ECO:0000256" key="8">
    <source>
        <dbReference type="ARBA" id="ARBA00022692"/>
    </source>
</evidence>
<feature type="transmembrane region" description="Helical" evidence="13">
    <location>
        <begin position="419"/>
        <end position="438"/>
    </location>
</feature>
<dbReference type="PANTHER" id="PTHR43298">
    <property type="entry name" value="MULTIDRUG RESISTANCE PROTEIN NORM-RELATED"/>
    <property type="match status" value="1"/>
</dbReference>
<evidence type="ECO:0000256" key="13">
    <source>
        <dbReference type="SAM" id="Phobius"/>
    </source>
</evidence>
<keyword evidence="15" id="KW-1185">Reference proteome</keyword>
<dbReference type="InterPro" id="IPR002528">
    <property type="entry name" value="MATE_fam"/>
</dbReference>
<evidence type="ECO:0000256" key="1">
    <source>
        <dbReference type="ARBA" id="ARBA00003408"/>
    </source>
</evidence>
<feature type="transmembrane region" description="Helical" evidence="13">
    <location>
        <begin position="135"/>
        <end position="153"/>
    </location>
</feature>
<keyword evidence="7" id="KW-1003">Cell membrane</keyword>
<dbReference type="RefSeq" id="WP_308452388.1">
    <property type="nucleotide sequence ID" value="NZ_JAJEQR010000003.1"/>
</dbReference>
<feature type="transmembrane region" description="Helical" evidence="13">
    <location>
        <begin position="98"/>
        <end position="123"/>
    </location>
</feature>
<evidence type="ECO:0000313" key="14">
    <source>
        <dbReference type="EMBL" id="MCC2229601.1"/>
    </source>
</evidence>
<dbReference type="Pfam" id="PF01554">
    <property type="entry name" value="MatE"/>
    <property type="match status" value="2"/>
</dbReference>
<proteinExistence type="inferred from homology"/>
<keyword evidence="5" id="KW-0813">Transport</keyword>
<dbReference type="GO" id="GO:0042910">
    <property type="term" value="F:xenobiotic transmembrane transporter activity"/>
    <property type="evidence" value="ECO:0007669"/>
    <property type="project" value="InterPro"/>
</dbReference>
<evidence type="ECO:0000256" key="2">
    <source>
        <dbReference type="ARBA" id="ARBA00004651"/>
    </source>
</evidence>
<evidence type="ECO:0000256" key="3">
    <source>
        <dbReference type="ARBA" id="ARBA00010199"/>
    </source>
</evidence>
<evidence type="ECO:0000256" key="7">
    <source>
        <dbReference type="ARBA" id="ARBA00022475"/>
    </source>
</evidence>
<evidence type="ECO:0000256" key="11">
    <source>
        <dbReference type="ARBA" id="ARBA00023136"/>
    </source>
</evidence>